<keyword evidence="1" id="KW-0732">Signal</keyword>
<dbReference type="GeneID" id="83630625"/>
<comment type="caution">
    <text evidence="3">The sequence shown here is derived from an EMBL/GenBank/DDBJ whole genome shotgun (WGS) entry which is preliminary data.</text>
</comment>
<dbReference type="EMBL" id="BRXE01000037">
    <property type="protein sequence ID" value="GLB83966.1"/>
    <property type="molecule type" value="Genomic_DNA"/>
</dbReference>
<dbReference type="Proteomes" id="UP001064782">
    <property type="component" value="Unassembled WGS sequence"/>
</dbReference>
<feature type="signal peptide" evidence="1">
    <location>
        <begin position="1"/>
        <end position="23"/>
    </location>
</feature>
<dbReference type="EMBL" id="BRZI01000022">
    <property type="protein sequence ID" value="GLD31257.1"/>
    <property type="molecule type" value="Genomic_DNA"/>
</dbReference>
<organism evidence="3 4">
    <name type="scientific">Mycobacterium kiyosense</name>
    <dbReference type="NCBI Taxonomy" id="2871094"/>
    <lineage>
        <taxon>Bacteria</taxon>
        <taxon>Bacillati</taxon>
        <taxon>Actinomycetota</taxon>
        <taxon>Actinomycetes</taxon>
        <taxon>Mycobacteriales</taxon>
        <taxon>Mycobacteriaceae</taxon>
        <taxon>Mycobacterium</taxon>
    </lineage>
</organism>
<evidence type="ECO:0000313" key="4">
    <source>
        <dbReference type="Proteomes" id="UP001064782"/>
    </source>
</evidence>
<gene>
    <name evidence="3" type="ORF">Mkiyose1413_31400</name>
    <name evidence="2" type="ORF">SRL2020028_32220</name>
</gene>
<protein>
    <submittedName>
        <fullName evidence="3">Uncharacterized protein</fullName>
    </submittedName>
</protein>
<keyword evidence="4" id="KW-1185">Reference proteome</keyword>
<dbReference type="PROSITE" id="PS51257">
    <property type="entry name" value="PROKAR_LIPOPROTEIN"/>
    <property type="match status" value="1"/>
</dbReference>
<evidence type="ECO:0000256" key="1">
    <source>
        <dbReference type="SAM" id="SignalP"/>
    </source>
</evidence>
<dbReference type="Proteomes" id="UP001165663">
    <property type="component" value="Unassembled WGS sequence"/>
</dbReference>
<dbReference type="RefSeq" id="WP_236978350.1">
    <property type="nucleotide sequence ID" value="NZ_BRXE01000037.1"/>
</dbReference>
<dbReference type="AlphaFoldDB" id="A0A9P3Q7V2"/>
<proteinExistence type="predicted"/>
<name>A0A9P3Q7V2_9MYCO</name>
<evidence type="ECO:0000313" key="3">
    <source>
        <dbReference type="EMBL" id="GLD31257.1"/>
    </source>
</evidence>
<evidence type="ECO:0000313" key="2">
    <source>
        <dbReference type="EMBL" id="GLB83966.1"/>
    </source>
</evidence>
<feature type="chain" id="PRO_5040305420" evidence="1">
    <location>
        <begin position="24"/>
        <end position="183"/>
    </location>
</feature>
<accession>A0A9P3Q7V2</accession>
<reference evidence="3" key="1">
    <citation type="submission" date="2022-08" db="EMBL/GenBank/DDBJ databases">
        <title>Mycobacterium kiyosense sp. nov., scotochromogenic slow-glowing species isolated from respiratory specimens.</title>
        <authorList>
            <person name="Fukano H."/>
            <person name="Kazumi Y."/>
            <person name="Sakagami N."/>
            <person name="Ato M."/>
            <person name="Mitarai S."/>
            <person name="Hoshino Y."/>
        </authorList>
    </citation>
    <scope>NUCLEOTIDE SEQUENCE</scope>
    <source>
        <strain evidence="3">1413</strain>
        <strain evidence="2">SRL2020-028</strain>
    </source>
</reference>
<sequence length="183" mass="19438">MIRLITALLLTLAGLASACTATADTPTPTTEPRFADAARFPNMDSYTAANPDNYKTEYETPGRPGAKMTRYGFTTPDGIECGFEQSPSAGCTGIHFPSMPRALCDPSNQKFALYGISTNSGLQQYGDSKCDAPPAAKVLPPFHTLTVYGVTCGVDDKGTTACKDPQGQAFVLSPTWSGWIPKV</sequence>